<dbReference type="Pfam" id="PF01139">
    <property type="entry name" value="RtcB"/>
    <property type="match status" value="1"/>
</dbReference>
<proteinExistence type="inferred from homology"/>
<comment type="similarity">
    <text evidence="1">Belongs to the RtcB family.</text>
</comment>
<gene>
    <name evidence="15" type="ORF">DRO04_02350</name>
</gene>
<comment type="function">
    <text evidence="11">Essential for tRNA splicing and maturation. Acts by directly joining spliced tRNA halves to mature-sized tRNAs. Joins RNA with 2',3'-cyclic-phosphate or 3'-phosphate ends to RNA with 5'-hydroxy ends.</text>
</comment>
<evidence type="ECO:0000256" key="14">
    <source>
        <dbReference type="PIRSR" id="PIRSR601233-3"/>
    </source>
</evidence>
<evidence type="ECO:0000256" key="9">
    <source>
        <dbReference type="ARBA" id="ARBA00030221"/>
    </source>
</evidence>
<dbReference type="PANTHER" id="PTHR11118:SF1">
    <property type="entry name" value="RNA-SPLICING LIGASE RTCB HOMOLOG"/>
    <property type="match status" value="1"/>
</dbReference>
<evidence type="ECO:0000256" key="3">
    <source>
        <dbReference type="ARBA" id="ARBA00012726"/>
    </source>
</evidence>
<keyword evidence="5 14" id="KW-0479">Metal-binding</keyword>
<keyword evidence="8 14" id="KW-0464">Manganese</keyword>
<dbReference type="EMBL" id="QMWP01000082">
    <property type="protein sequence ID" value="RLG70107.1"/>
    <property type="molecule type" value="Genomic_DNA"/>
</dbReference>
<evidence type="ECO:0000313" key="15">
    <source>
        <dbReference type="EMBL" id="RLG70107.1"/>
    </source>
</evidence>
<evidence type="ECO:0000256" key="1">
    <source>
        <dbReference type="ARBA" id="ARBA00008071"/>
    </source>
</evidence>
<evidence type="ECO:0000256" key="13">
    <source>
        <dbReference type="ARBA" id="ARBA00049514"/>
    </source>
</evidence>
<dbReference type="GO" id="GO:0046872">
    <property type="term" value="F:metal ion binding"/>
    <property type="evidence" value="ECO:0007669"/>
    <property type="project" value="UniProtKB-KW"/>
</dbReference>
<evidence type="ECO:0000256" key="5">
    <source>
        <dbReference type="ARBA" id="ARBA00022723"/>
    </source>
</evidence>
<name>A0A497JGE3_9ARCH</name>
<dbReference type="GO" id="GO:0170057">
    <property type="term" value="F:RNA ligase (GTP) activity"/>
    <property type="evidence" value="ECO:0007669"/>
    <property type="project" value="UniProtKB-EC"/>
</dbReference>
<reference evidence="15 16" key="1">
    <citation type="submission" date="2018-06" db="EMBL/GenBank/DDBJ databases">
        <title>Extensive metabolic versatility and redundancy in microbially diverse, dynamic hydrothermal sediments.</title>
        <authorList>
            <person name="Dombrowski N."/>
            <person name="Teske A."/>
            <person name="Baker B.J."/>
        </authorList>
    </citation>
    <scope>NUCLEOTIDE SEQUENCE [LARGE SCALE GENOMIC DNA]</scope>
    <source>
        <strain evidence="15">B51_G17</strain>
    </source>
</reference>
<comment type="catalytic activity">
    <reaction evidence="12">
        <text>a 3'-end 3'-phospho-ribonucleotide-RNA + a 5'-end dephospho-ribonucleoside-RNA + GTP = a ribonucleotidyl-ribonucleotide-RNA + GMP + diphosphate</text>
        <dbReference type="Rhea" id="RHEA:68076"/>
        <dbReference type="Rhea" id="RHEA-COMP:10463"/>
        <dbReference type="Rhea" id="RHEA-COMP:13936"/>
        <dbReference type="Rhea" id="RHEA-COMP:17355"/>
        <dbReference type="ChEBI" id="CHEBI:33019"/>
        <dbReference type="ChEBI" id="CHEBI:37565"/>
        <dbReference type="ChEBI" id="CHEBI:58115"/>
        <dbReference type="ChEBI" id="CHEBI:83062"/>
        <dbReference type="ChEBI" id="CHEBI:138284"/>
        <dbReference type="ChEBI" id="CHEBI:173118"/>
        <dbReference type="EC" id="6.5.1.8"/>
    </reaction>
</comment>
<evidence type="ECO:0000256" key="8">
    <source>
        <dbReference type="ARBA" id="ARBA00023211"/>
    </source>
</evidence>
<comment type="cofactor">
    <cofactor evidence="14">
        <name>Mn(2+)</name>
        <dbReference type="ChEBI" id="CHEBI:29035"/>
    </cofactor>
    <text evidence="14">Binds 2 manganese ions per subunit.</text>
</comment>
<dbReference type="InterPro" id="IPR001233">
    <property type="entry name" value="RtcB"/>
</dbReference>
<dbReference type="Proteomes" id="UP000278031">
    <property type="component" value="Unassembled WGS sequence"/>
</dbReference>
<evidence type="ECO:0000256" key="2">
    <source>
        <dbReference type="ARBA" id="ARBA00011245"/>
    </source>
</evidence>
<dbReference type="SUPFAM" id="SSF103365">
    <property type="entry name" value="Hypothetical protein PH1602"/>
    <property type="match status" value="1"/>
</dbReference>
<dbReference type="GO" id="GO:0003972">
    <property type="term" value="F:RNA ligase (ATP) activity"/>
    <property type="evidence" value="ECO:0007669"/>
    <property type="project" value="TreeGrafter"/>
</dbReference>
<evidence type="ECO:0000313" key="16">
    <source>
        <dbReference type="Proteomes" id="UP000278031"/>
    </source>
</evidence>
<keyword evidence="4 15" id="KW-0436">Ligase</keyword>
<evidence type="ECO:0000256" key="7">
    <source>
        <dbReference type="ARBA" id="ARBA00023134"/>
    </source>
</evidence>
<organism evidence="15 16">
    <name type="scientific">Candidatus Iainarchaeum sp</name>
    <dbReference type="NCBI Taxonomy" id="3101447"/>
    <lineage>
        <taxon>Archaea</taxon>
        <taxon>Candidatus Iainarchaeota</taxon>
        <taxon>Candidatus Iainarchaeia</taxon>
        <taxon>Candidatus Iainarchaeales</taxon>
        <taxon>Candidatus Iainarchaeaceae</taxon>
        <taxon>Candidatus Iainarchaeum</taxon>
    </lineage>
</organism>
<evidence type="ECO:0000256" key="10">
    <source>
        <dbReference type="ARBA" id="ARBA00033766"/>
    </source>
</evidence>
<protein>
    <recommendedName>
        <fullName evidence="10">tRNA-splicing ligase RtcB</fullName>
        <ecNumber evidence="3">6.5.1.8</ecNumber>
    </recommendedName>
    <alternativeName>
        <fullName evidence="9">3'-phosphate/5'-hydroxy nucleic acid ligase</fullName>
    </alternativeName>
</protein>
<keyword evidence="7" id="KW-0342">GTP-binding</keyword>
<comment type="catalytic activity">
    <reaction evidence="13">
        <text>a 3'-end 2',3'-cyclophospho-ribonucleotide-RNA + a 5'-end dephospho-ribonucleoside-RNA + GTP + H2O = a ribonucleotidyl-ribonucleotide-RNA + GMP + diphosphate + H(+)</text>
        <dbReference type="Rhea" id="RHEA:68080"/>
        <dbReference type="Rhea" id="RHEA-COMP:10464"/>
        <dbReference type="Rhea" id="RHEA-COMP:13936"/>
        <dbReference type="Rhea" id="RHEA-COMP:17355"/>
        <dbReference type="ChEBI" id="CHEBI:15377"/>
        <dbReference type="ChEBI" id="CHEBI:15378"/>
        <dbReference type="ChEBI" id="CHEBI:33019"/>
        <dbReference type="ChEBI" id="CHEBI:37565"/>
        <dbReference type="ChEBI" id="CHEBI:58115"/>
        <dbReference type="ChEBI" id="CHEBI:83064"/>
        <dbReference type="ChEBI" id="CHEBI:138284"/>
        <dbReference type="ChEBI" id="CHEBI:173118"/>
        <dbReference type="EC" id="6.5.1.8"/>
    </reaction>
</comment>
<feature type="binding site" evidence="14">
    <location>
        <position position="104"/>
    </location>
    <ligand>
        <name>Mn(2+)</name>
        <dbReference type="ChEBI" id="CHEBI:29035"/>
        <label>1</label>
    </ligand>
</feature>
<accession>A0A497JGE3</accession>
<evidence type="ECO:0000256" key="4">
    <source>
        <dbReference type="ARBA" id="ARBA00022598"/>
    </source>
</evidence>
<feature type="non-terminal residue" evidence="15">
    <location>
        <position position="132"/>
    </location>
</feature>
<comment type="subunit">
    <text evidence="2">Monomer.</text>
</comment>
<dbReference type="EC" id="6.5.1.8" evidence="3"/>
<dbReference type="InterPro" id="IPR036025">
    <property type="entry name" value="RtcB-like_sf"/>
</dbReference>
<sequence>MFKGDNMTEIKRLDKFLWEIPKHNEMLVPARLYIDESMVKVLQEEEKTDWSSLRQLKNVACLPGIQKYALALADVHPGYGAPIGGVGAFDVENGVITFALIGFDINCGVRTLITPLSINDLATKEKRIKLAA</sequence>
<evidence type="ECO:0000256" key="11">
    <source>
        <dbReference type="ARBA" id="ARBA00045316"/>
    </source>
</evidence>
<dbReference type="AlphaFoldDB" id="A0A497JGE3"/>
<dbReference type="Gene3D" id="3.90.1860.10">
    <property type="entry name" value="tRNA-splicing ligase RtcB"/>
    <property type="match status" value="1"/>
</dbReference>
<dbReference type="GO" id="GO:0005525">
    <property type="term" value="F:GTP binding"/>
    <property type="evidence" value="ECO:0007669"/>
    <property type="project" value="UniProtKB-KW"/>
</dbReference>
<dbReference type="GO" id="GO:0006396">
    <property type="term" value="P:RNA processing"/>
    <property type="evidence" value="ECO:0007669"/>
    <property type="project" value="InterPro"/>
</dbReference>
<comment type="caution">
    <text evidence="15">The sequence shown here is derived from an EMBL/GenBank/DDBJ whole genome shotgun (WGS) entry which is preliminary data.</text>
</comment>
<evidence type="ECO:0000256" key="12">
    <source>
        <dbReference type="ARBA" id="ARBA00047746"/>
    </source>
</evidence>
<dbReference type="PANTHER" id="PTHR11118">
    <property type="entry name" value="RNA-SPLICING LIGASE RTCB HOMOLOG"/>
    <property type="match status" value="1"/>
</dbReference>
<keyword evidence="6" id="KW-0547">Nucleotide-binding</keyword>
<evidence type="ECO:0000256" key="6">
    <source>
        <dbReference type="ARBA" id="ARBA00022741"/>
    </source>
</evidence>